<feature type="transmembrane region" description="Helical" evidence="8">
    <location>
        <begin position="136"/>
        <end position="156"/>
    </location>
</feature>
<dbReference type="Proteomes" id="UP000789704">
    <property type="component" value="Unassembled WGS sequence"/>
</dbReference>
<evidence type="ECO:0000313" key="11">
    <source>
        <dbReference type="EMBL" id="CAG4926990.1"/>
    </source>
</evidence>
<evidence type="ECO:0000259" key="10">
    <source>
        <dbReference type="PROSITE" id="PS50928"/>
    </source>
</evidence>
<sequence>MSEIVIAATAAPAPARATRRAPGGLLAAAALSALLVLLPLAFTFYRATTFGLDDTIELVFRPLVGELFVNTLMITVSATLACTVLGTATAWFVERTHVPGRRVWAVLAAAPLAMPPFITSYAWMSISLDLQDFAGALLVITSAYFPLVYLPVAASLRGMDPALEESARALGCGRYAVFMRVVLPQLRPALLGGMLLVALGVLSEFGAFQLLRFRTFTTQIYAQFRTSFDSSGASVMACLLIALCLVCLALEFRVRGGARYERVDRGARRAALRYDLGTWRWIVTGGFATLAIVTLGVPLGMIGFWLTQEGAAAVTPAEVSPELLFNATMSSVGFGLSAAVVTTLLVIPLAFLLVRFPGRLATLFERTVFLAQGVPGLVIALAIVSLAVHALQPLYQSATLLVVAYAILFMPLALVSVRAALAQAQPRLEETARALGLNWTQTFLRVLLPLAGPGLGAAASMVFISVVTELNATLLLSPIGTRTLATQVWADTSTLAFAAAAPYAALLAAISLCASGLLFALLGRSALLGRDHNPALGSALQPVSEPNPQAASRQNPTANR</sequence>
<dbReference type="InterPro" id="IPR035906">
    <property type="entry name" value="MetI-like_sf"/>
</dbReference>
<keyword evidence="6 8" id="KW-1133">Transmembrane helix</keyword>
<feature type="transmembrane region" description="Helical" evidence="8">
    <location>
        <begin position="231"/>
        <end position="252"/>
    </location>
</feature>
<feature type="transmembrane region" description="Helical" evidence="8">
    <location>
        <begin position="67"/>
        <end position="92"/>
    </location>
</feature>
<feature type="region of interest" description="Disordered" evidence="9">
    <location>
        <begin position="538"/>
        <end position="560"/>
    </location>
</feature>
<keyword evidence="3" id="KW-1003">Cell membrane</keyword>
<protein>
    <recommendedName>
        <fullName evidence="10">ABC transmembrane type-1 domain-containing protein</fullName>
    </recommendedName>
</protein>
<reference evidence="11" key="1">
    <citation type="submission" date="2021-04" db="EMBL/GenBank/DDBJ databases">
        <authorList>
            <person name="Vanwijnsberghe S."/>
        </authorList>
    </citation>
    <scope>NUCLEOTIDE SEQUENCE</scope>
    <source>
        <strain evidence="11">LMG 31841</strain>
    </source>
</reference>
<evidence type="ECO:0000256" key="3">
    <source>
        <dbReference type="ARBA" id="ARBA00022475"/>
    </source>
</evidence>
<organism evidence="11 12">
    <name type="scientific">Paraburkholderia saeva</name>
    <dbReference type="NCBI Taxonomy" id="2777537"/>
    <lineage>
        <taxon>Bacteria</taxon>
        <taxon>Pseudomonadati</taxon>
        <taxon>Pseudomonadota</taxon>
        <taxon>Betaproteobacteria</taxon>
        <taxon>Burkholderiales</taxon>
        <taxon>Burkholderiaceae</taxon>
        <taxon>Paraburkholderia</taxon>
    </lineage>
</organism>
<evidence type="ECO:0000256" key="5">
    <source>
        <dbReference type="ARBA" id="ARBA00022692"/>
    </source>
</evidence>
<feature type="domain" description="ABC transmembrane type-1" evidence="10">
    <location>
        <begin position="328"/>
        <end position="518"/>
    </location>
</feature>
<feature type="transmembrane region" description="Helical" evidence="8">
    <location>
        <begin position="368"/>
        <end position="391"/>
    </location>
</feature>
<comment type="caution">
    <text evidence="11">The sequence shown here is derived from an EMBL/GenBank/DDBJ whole genome shotgun (WGS) entry which is preliminary data.</text>
</comment>
<gene>
    <name evidence="11" type="ORF">LMG31841_05646</name>
</gene>
<dbReference type="PANTHER" id="PTHR43357">
    <property type="entry name" value="INNER MEMBRANE ABC TRANSPORTER PERMEASE PROTEIN YDCV"/>
    <property type="match status" value="1"/>
</dbReference>
<proteinExistence type="inferred from homology"/>
<feature type="transmembrane region" description="Helical" evidence="8">
    <location>
        <begin position="189"/>
        <end position="211"/>
    </location>
</feature>
<comment type="subcellular location">
    <subcellularLocation>
        <location evidence="1">Cell inner membrane</location>
        <topology evidence="1">Multi-pass membrane protein</topology>
    </subcellularLocation>
    <subcellularLocation>
        <location evidence="8">Cell membrane</location>
        <topology evidence="8">Multi-pass membrane protein</topology>
    </subcellularLocation>
</comment>
<evidence type="ECO:0000256" key="6">
    <source>
        <dbReference type="ARBA" id="ARBA00022989"/>
    </source>
</evidence>
<keyword evidence="5 8" id="KW-0812">Transmembrane</keyword>
<dbReference type="PANTHER" id="PTHR43357:SF3">
    <property type="entry name" value="FE(3+)-TRANSPORT SYSTEM PERMEASE PROTEIN FBPB 2"/>
    <property type="match status" value="1"/>
</dbReference>
<dbReference type="RefSeq" id="WP_228883824.1">
    <property type="nucleotide sequence ID" value="NZ_CAJQZC010000017.1"/>
</dbReference>
<feature type="transmembrane region" description="Helical" evidence="8">
    <location>
        <begin position="332"/>
        <end position="356"/>
    </location>
</feature>
<feature type="transmembrane region" description="Helical" evidence="8">
    <location>
        <begin position="278"/>
        <end position="306"/>
    </location>
</feature>
<evidence type="ECO:0000256" key="7">
    <source>
        <dbReference type="ARBA" id="ARBA00023136"/>
    </source>
</evidence>
<feature type="transmembrane region" description="Helical" evidence="8">
    <location>
        <begin position="500"/>
        <end position="522"/>
    </location>
</feature>
<evidence type="ECO:0000256" key="1">
    <source>
        <dbReference type="ARBA" id="ARBA00004429"/>
    </source>
</evidence>
<feature type="transmembrane region" description="Helical" evidence="8">
    <location>
        <begin position="442"/>
        <end position="467"/>
    </location>
</feature>
<evidence type="ECO:0000256" key="9">
    <source>
        <dbReference type="SAM" id="MobiDB-lite"/>
    </source>
</evidence>
<dbReference type="Gene3D" id="1.10.3720.10">
    <property type="entry name" value="MetI-like"/>
    <property type="match status" value="2"/>
</dbReference>
<evidence type="ECO:0000256" key="2">
    <source>
        <dbReference type="ARBA" id="ARBA00022448"/>
    </source>
</evidence>
<name>A0A9N8S2B9_9BURK</name>
<keyword evidence="7 8" id="KW-0472">Membrane</keyword>
<feature type="compositionally biased region" description="Polar residues" evidence="9">
    <location>
        <begin position="544"/>
        <end position="560"/>
    </location>
</feature>
<dbReference type="Pfam" id="PF00528">
    <property type="entry name" value="BPD_transp_1"/>
    <property type="match status" value="2"/>
</dbReference>
<dbReference type="PROSITE" id="PS50928">
    <property type="entry name" value="ABC_TM1"/>
    <property type="match status" value="2"/>
</dbReference>
<dbReference type="GO" id="GO:0005886">
    <property type="term" value="C:plasma membrane"/>
    <property type="evidence" value="ECO:0007669"/>
    <property type="project" value="UniProtKB-SubCell"/>
</dbReference>
<keyword evidence="4" id="KW-0997">Cell inner membrane</keyword>
<evidence type="ECO:0000256" key="8">
    <source>
        <dbReference type="RuleBase" id="RU363032"/>
    </source>
</evidence>
<keyword evidence="12" id="KW-1185">Reference proteome</keyword>
<evidence type="ECO:0000256" key="4">
    <source>
        <dbReference type="ARBA" id="ARBA00022519"/>
    </source>
</evidence>
<comment type="similarity">
    <text evidence="8">Belongs to the binding-protein-dependent transport system permease family.</text>
</comment>
<dbReference type="EMBL" id="CAJQZC010000017">
    <property type="protein sequence ID" value="CAG4926990.1"/>
    <property type="molecule type" value="Genomic_DNA"/>
</dbReference>
<accession>A0A9N8S2B9</accession>
<evidence type="ECO:0000313" key="12">
    <source>
        <dbReference type="Proteomes" id="UP000789704"/>
    </source>
</evidence>
<feature type="domain" description="ABC transmembrane type-1" evidence="10">
    <location>
        <begin position="68"/>
        <end position="249"/>
    </location>
</feature>
<dbReference type="InterPro" id="IPR000515">
    <property type="entry name" value="MetI-like"/>
</dbReference>
<dbReference type="SUPFAM" id="SSF161098">
    <property type="entry name" value="MetI-like"/>
    <property type="match status" value="2"/>
</dbReference>
<feature type="transmembrane region" description="Helical" evidence="8">
    <location>
        <begin position="397"/>
        <end position="421"/>
    </location>
</feature>
<feature type="transmembrane region" description="Helical" evidence="8">
    <location>
        <begin position="104"/>
        <end position="124"/>
    </location>
</feature>
<dbReference type="AlphaFoldDB" id="A0A9N8S2B9"/>
<dbReference type="CDD" id="cd06261">
    <property type="entry name" value="TM_PBP2"/>
    <property type="match status" value="2"/>
</dbReference>
<keyword evidence="2 8" id="KW-0813">Transport</keyword>
<feature type="transmembrane region" description="Helical" evidence="8">
    <location>
        <begin position="25"/>
        <end position="47"/>
    </location>
</feature>
<dbReference type="GO" id="GO:0055085">
    <property type="term" value="P:transmembrane transport"/>
    <property type="evidence" value="ECO:0007669"/>
    <property type="project" value="InterPro"/>
</dbReference>